<dbReference type="EMBL" id="UGFC01000006">
    <property type="protein sequence ID" value="STM21031.1"/>
    <property type="molecule type" value="Genomic_DNA"/>
</dbReference>
<gene>
    <name evidence="1" type="ORF">NCTC7922_06805</name>
</gene>
<accession>A0A377DJ80</accession>
<name>A0A377DJ80_ECOLX</name>
<protein>
    <submittedName>
        <fullName evidence="1">Uncharacterized protein</fullName>
    </submittedName>
</protein>
<sequence>MQARQSEEMANAQSFLIVCGHLKVMKSNGLTRM</sequence>
<dbReference type="Proteomes" id="UP000254174">
    <property type="component" value="Unassembled WGS sequence"/>
</dbReference>
<dbReference type="AlphaFoldDB" id="A0A377DJ80"/>
<proteinExistence type="predicted"/>
<evidence type="ECO:0000313" key="2">
    <source>
        <dbReference type="Proteomes" id="UP000254174"/>
    </source>
</evidence>
<reference evidence="1 2" key="1">
    <citation type="submission" date="2018-06" db="EMBL/GenBank/DDBJ databases">
        <authorList>
            <consortium name="Pathogen Informatics"/>
            <person name="Doyle S."/>
        </authorList>
    </citation>
    <scope>NUCLEOTIDE SEQUENCE [LARGE SCALE GENOMIC DNA]</scope>
    <source>
        <strain evidence="1 2">NCTC7922</strain>
    </source>
</reference>
<evidence type="ECO:0000313" key="1">
    <source>
        <dbReference type="EMBL" id="STM21031.1"/>
    </source>
</evidence>
<organism evidence="1 2">
    <name type="scientific">Escherichia coli</name>
    <dbReference type="NCBI Taxonomy" id="562"/>
    <lineage>
        <taxon>Bacteria</taxon>
        <taxon>Pseudomonadati</taxon>
        <taxon>Pseudomonadota</taxon>
        <taxon>Gammaproteobacteria</taxon>
        <taxon>Enterobacterales</taxon>
        <taxon>Enterobacteriaceae</taxon>
        <taxon>Escherichia</taxon>
    </lineage>
</organism>